<gene>
    <name evidence="1" type="ORF">PXEA_LOCUS35154</name>
</gene>
<dbReference type="AlphaFoldDB" id="A0A448XPM7"/>
<organism evidence="1 2">
    <name type="scientific">Protopolystoma xenopodis</name>
    <dbReference type="NCBI Taxonomy" id="117903"/>
    <lineage>
        <taxon>Eukaryota</taxon>
        <taxon>Metazoa</taxon>
        <taxon>Spiralia</taxon>
        <taxon>Lophotrochozoa</taxon>
        <taxon>Platyhelminthes</taxon>
        <taxon>Monogenea</taxon>
        <taxon>Polyopisthocotylea</taxon>
        <taxon>Polystomatidea</taxon>
        <taxon>Polystomatidae</taxon>
        <taxon>Protopolystoma</taxon>
    </lineage>
</organism>
<dbReference type="EMBL" id="CAAALY010270680">
    <property type="protein sequence ID" value="VEL41714.1"/>
    <property type="molecule type" value="Genomic_DNA"/>
</dbReference>
<proteinExistence type="predicted"/>
<name>A0A448XPM7_9PLAT</name>
<evidence type="ECO:0000313" key="2">
    <source>
        <dbReference type="Proteomes" id="UP000784294"/>
    </source>
</evidence>
<dbReference type="Proteomes" id="UP000784294">
    <property type="component" value="Unassembled WGS sequence"/>
</dbReference>
<reference evidence="1" key="1">
    <citation type="submission" date="2018-11" db="EMBL/GenBank/DDBJ databases">
        <authorList>
            <consortium name="Pathogen Informatics"/>
        </authorList>
    </citation>
    <scope>NUCLEOTIDE SEQUENCE</scope>
</reference>
<accession>A0A448XPM7</accession>
<comment type="caution">
    <text evidence="1">The sequence shown here is derived from an EMBL/GenBank/DDBJ whole genome shotgun (WGS) entry which is preliminary data.</text>
</comment>
<protein>
    <submittedName>
        <fullName evidence="1">Uncharacterized protein</fullName>
    </submittedName>
</protein>
<keyword evidence="2" id="KW-1185">Reference proteome</keyword>
<sequence length="202" mass="21244">MQLPNFSVFGPNFFSGLYQNICSFCTLVLRKPILPVSVPVIISEPYLTAAVLIPQSFALWVSPENINLSGYFFSACFEDIIILLSCAAPPCSTLVTWAAGCACQPARTLAGVCSTTVHDDGPRGAQSFANRLLGACGIWPGGAALAHSNDPAGARSDAGGRYHSRAAWSAVPPASASVCWALLERGGLGWFYSGSSRSLVVL</sequence>
<evidence type="ECO:0000313" key="1">
    <source>
        <dbReference type="EMBL" id="VEL41714.1"/>
    </source>
</evidence>